<dbReference type="GO" id="GO:0002323">
    <property type="term" value="P:natural killer cell activation involved in immune response"/>
    <property type="evidence" value="ECO:0007669"/>
    <property type="project" value="TreeGrafter"/>
</dbReference>
<dbReference type="InterPro" id="IPR024303">
    <property type="entry name" value="NK_rcpt_2B4_Ig_dom"/>
</dbReference>
<keyword evidence="3 5" id="KW-0472">Membrane</keyword>
<name>A0A6G1B356_CROCR</name>
<keyword evidence="5" id="KW-1133">Transmembrane helix</keyword>
<keyword evidence="4" id="KW-0325">Glycoprotein</keyword>
<keyword evidence="2" id="KW-0732">Signal</keyword>
<dbReference type="Proteomes" id="UP000475037">
    <property type="component" value="Unassembled WGS sequence"/>
</dbReference>
<dbReference type="GO" id="GO:0009897">
    <property type="term" value="C:external side of plasma membrane"/>
    <property type="evidence" value="ECO:0007669"/>
    <property type="project" value="TreeGrafter"/>
</dbReference>
<accession>A0A6G1B356</accession>
<evidence type="ECO:0000256" key="5">
    <source>
        <dbReference type="SAM" id="Phobius"/>
    </source>
</evidence>
<dbReference type="Gene3D" id="2.60.40.10">
    <property type="entry name" value="Immunoglobulins"/>
    <property type="match status" value="2"/>
</dbReference>
<gene>
    <name evidence="7" type="primary">F11r</name>
    <name evidence="7" type="ORF">FOF47_R09043</name>
</gene>
<dbReference type="InterPro" id="IPR007110">
    <property type="entry name" value="Ig-like_dom"/>
</dbReference>
<keyword evidence="8" id="KW-1185">Reference proteome</keyword>
<comment type="caution">
    <text evidence="7">The sequence shown here is derived from an EMBL/GenBank/DDBJ whole genome shotgun (WGS) entry which is preliminary data.</text>
</comment>
<evidence type="ECO:0000256" key="2">
    <source>
        <dbReference type="ARBA" id="ARBA00022729"/>
    </source>
</evidence>
<dbReference type="Pfam" id="PF13895">
    <property type="entry name" value="Ig_2"/>
    <property type="match status" value="1"/>
</dbReference>
<evidence type="ECO:0000256" key="3">
    <source>
        <dbReference type="ARBA" id="ARBA00023136"/>
    </source>
</evidence>
<dbReference type="EMBL" id="VOAJ01002537">
    <property type="protein sequence ID" value="KAF0882346.1"/>
    <property type="molecule type" value="Genomic_DNA"/>
</dbReference>
<evidence type="ECO:0000256" key="1">
    <source>
        <dbReference type="ARBA" id="ARBA00004370"/>
    </source>
</evidence>
<feature type="domain" description="Ig-like" evidence="6">
    <location>
        <begin position="115"/>
        <end position="202"/>
    </location>
</feature>
<dbReference type="PANTHER" id="PTHR12080">
    <property type="entry name" value="SIGNALING LYMPHOCYTIC ACTIVATION MOLECULE"/>
    <property type="match status" value="1"/>
</dbReference>
<keyword evidence="5" id="KW-0812">Transmembrane</keyword>
<dbReference type="Pfam" id="PF11465">
    <property type="entry name" value="Receptor_2B4"/>
    <property type="match status" value="1"/>
</dbReference>
<reference evidence="7 8" key="1">
    <citation type="submission" date="2019-11" db="EMBL/GenBank/DDBJ databases">
        <authorList>
            <person name="Yang C."/>
            <person name="Li F."/>
        </authorList>
    </citation>
    <scope>NUCLEOTIDE SEQUENCE [LARGE SCALE GENOMIC DNA]</scope>
    <source>
        <strain evidence="7">KB4526</strain>
        <tissue evidence="7">Muscle</tissue>
    </source>
</reference>
<dbReference type="AlphaFoldDB" id="A0A6G1B356"/>
<comment type="subcellular location">
    <subcellularLocation>
        <location evidence="1">Membrane</location>
    </subcellularLocation>
</comment>
<dbReference type="PROSITE" id="PS50835">
    <property type="entry name" value="IG_LIKE"/>
    <property type="match status" value="1"/>
</dbReference>
<dbReference type="GO" id="GO:0042288">
    <property type="term" value="F:MHC class I protein binding"/>
    <property type="evidence" value="ECO:0007669"/>
    <property type="project" value="TreeGrafter"/>
</dbReference>
<feature type="transmembrane region" description="Helical" evidence="5">
    <location>
        <begin position="205"/>
        <end position="230"/>
    </location>
</feature>
<evidence type="ECO:0000256" key="4">
    <source>
        <dbReference type="ARBA" id="ARBA00023180"/>
    </source>
</evidence>
<evidence type="ECO:0000259" key="6">
    <source>
        <dbReference type="PROSITE" id="PS50835"/>
    </source>
</evidence>
<dbReference type="SUPFAM" id="SSF48726">
    <property type="entry name" value="Immunoglobulin"/>
    <property type="match status" value="2"/>
</dbReference>
<dbReference type="InterPro" id="IPR036179">
    <property type="entry name" value="Ig-like_dom_sf"/>
</dbReference>
<evidence type="ECO:0000313" key="7">
    <source>
        <dbReference type="EMBL" id="KAF0882346.1"/>
    </source>
</evidence>
<feature type="non-terminal residue" evidence="7">
    <location>
        <position position="303"/>
    </location>
</feature>
<sequence length="303" mass="34509">SAERVVGLSGVPLKLQPPPIETEKLISVEWKRQVPPASEFSLILKWKNMSNCYTYENWTLNHINKKFNFITTNFSLIIQAAEHQDSGFYILAVTDEVGEVKCHEFEVSVFDSLLPDHVGEPHILQDQKVLDGGRCQVILSCSVSRGGNVSYDWYRGSRLIETARNLSRLEDQIDANSSHTYTCNVSNSVSWSSGLMLSMSLEDEFLHLLGIIVVSLIILFLCALIGFCVWRRKRKQPESRPEEFLTVYEDVNNVQIRRNQEEKLNPPGEGNTIYSMIQSQVPFCFLKSIPYLSMGLPNAFRKL</sequence>
<proteinExistence type="predicted"/>
<protein>
    <submittedName>
        <fullName evidence="7">JAM1 protein</fullName>
    </submittedName>
</protein>
<dbReference type="InterPro" id="IPR013783">
    <property type="entry name" value="Ig-like_fold"/>
</dbReference>
<dbReference type="PANTHER" id="PTHR12080:SF56">
    <property type="entry name" value="NATURAL KILLER CELL RECEPTOR 2B4"/>
    <property type="match status" value="1"/>
</dbReference>
<feature type="non-terminal residue" evidence="7">
    <location>
        <position position="1"/>
    </location>
</feature>
<organism evidence="7 8">
    <name type="scientific">Crocuta crocuta</name>
    <name type="common">Spotted hyena</name>
    <dbReference type="NCBI Taxonomy" id="9678"/>
    <lineage>
        <taxon>Eukaryota</taxon>
        <taxon>Metazoa</taxon>
        <taxon>Chordata</taxon>
        <taxon>Craniata</taxon>
        <taxon>Vertebrata</taxon>
        <taxon>Euteleostomi</taxon>
        <taxon>Mammalia</taxon>
        <taxon>Eutheria</taxon>
        <taxon>Laurasiatheria</taxon>
        <taxon>Carnivora</taxon>
        <taxon>Feliformia</taxon>
        <taxon>Hyaenidae</taxon>
        <taxon>Crocuta</taxon>
    </lineage>
</organism>
<evidence type="ECO:0000313" key="8">
    <source>
        <dbReference type="Proteomes" id="UP000475037"/>
    </source>
</evidence>
<dbReference type="InterPro" id="IPR015631">
    <property type="entry name" value="CD2/SLAM_rcpt"/>
</dbReference>